<sequence>MALGEQGLRLIRRYGAAEHWLAILVTTRADGEPSVSVVNAGVLPHPVSGETVVAFVARGGTAKLANLRALPRATLAFRSGWEWAAVRGPVELAGPDDPLPGLGPAALPALLRDIYHAAGGEHPDLGAYDRAMAAERRAAVLLRPERFTTNPPGTEHEEHT</sequence>
<dbReference type="RefSeq" id="WP_091091867.1">
    <property type="nucleotide sequence ID" value="NZ_FOHX01000018.1"/>
</dbReference>
<dbReference type="SUPFAM" id="SSF50475">
    <property type="entry name" value="FMN-binding split barrel"/>
    <property type="match status" value="1"/>
</dbReference>
<dbReference type="GO" id="GO:0016627">
    <property type="term" value="F:oxidoreductase activity, acting on the CH-CH group of donors"/>
    <property type="evidence" value="ECO:0007669"/>
    <property type="project" value="TreeGrafter"/>
</dbReference>
<organism evidence="3 4">
    <name type="scientific">Nonomuraea wenchangensis</name>
    <dbReference type="NCBI Taxonomy" id="568860"/>
    <lineage>
        <taxon>Bacteria</taxon>
        <taxon>Bacillati</taxon>
        <taxon>Actinomycetota</taxon>
        <taxon>Actinomycetes</taxon>
        <taxon>Streptosporangiales</taxon>
        <taxon>Streptosporangiaceae</taxon>
        <taxon>Nonomuraea</taxon>
    </lineage>
</organism>
<evidence type="ECO:0000313" key="4">
    <source>
        <dbReference type="Proteomes" id="UP000199361"/>
    </source>
</evidence>
<dbReference type="GO" id="GO:0070967">
    <property type="term" value="F:coenzyme F420 binding"/>
    <property type="evidence" value="ECO:0007669"/>
    <property type="project" value="TreeGrafter"/>
</dbReference>
<dbReference type="STRING" id="568860.SAMN05421811_118125"/>
<reference evidence="3 4" key="1">
    <citation type="submission" date="2016-10" db="EMBL/GenBank/DDBJ databases">
        <authorList>
            <person name="de Groot N.N."/>
        </authorList>
    </citation>
    <scope>NUCLEOTIDE SEQUENCE [LARGE SCALE GENOMIC DNA]</scope>
    <source>
        <strain evidence="3 4">CGMCC 4.5598</strain>
    </source>
</reference>
<feature type="domain" description="Pyridoxamine 5'-phosphate oxidase N-terminal" evidence="2">
    <location>
        <begin position="19"/>
        <end position="98"/>
    </location>
</feature>
<evidence type="ECO:0000256" key="1">
    <source>
        <dbReference type="ARBA" id="ARBA00023002"/>
    </source>
</evidence>
<proteinExistence type="predicted"/>
<dbReference type="EMBL" id="FOHX01000018">
    <property type="protein sequence ID" value="SEU40695.1"/>
    <property type="molecule type" value="Genomic_DNA"/>
</dbReference>
<dbReference type="InterPro" id="IPR011576">
    <property type="entry name" value="Pyridox_Oxase_N"/>
</dbReference>
<dbReference type="GO" id="GO:0005829">
    <property type="term" value="C:cytosol"/>
    <property type="evidence" value="ECO:0007669"/>
    <property type="project" value="TreeGrafter"/>
</dbReference>
<dbReference type="Proteomes" id="UP000199361">
    <property type="component" value="Unassembled WGS sequence"/>
</dbReference>
<keyword evidence="4" id="KW-1185">Reference proteome</keyword>
<evidence type="ECO:0000259" key="2">
    <source>
        <dbReference type="Pfam" id="PF01243"/>
    </source>
</evidence>
<accession>A0A1I0LK25</accession>
<dbReference type="PANTHER" id="PTHR35176">
    <property type="entry name" value="HEME OXYGENASE HI_0854-RELATED"/>
    <property type="match status" value="1"/>
</dbReference>
<dbReference type="InterPro" id="IPR012349">
    <property type="entry name" value="Split_barrel_FMN-bd"/>
</dbReference>
<name>A0A1I0LK25_9ACTN</name>
<dbReference type="OrthoDB" id="1094370at2"/>
<keyword evidence="1" id="KW-0560">Oxidoreductase</keyword>
<dbReference type="Gene3D" id="2.30.110.10">
    <property type="entry name" value="Electron Transport, Fmn-binding Protein, Chain A"/>
    <property type="match status" value="1"/>
</dbReference>
<evidence type="ECO:0000313" key="3">
    <source>
        <dbReference type="EMBL" id="SEU40695.1"/>
    </source>
</evidence>
<gene>
    <name evidence="3" type="ORF">SAMN05421811_118125</name>
</gene>
<protein>
    <submittedName>
        <fullName evidence="3">PPOX class probable F420-dependent enzyme</fullName>
    </submittedName>
</protein>
<dbReference type="AlphaFoldDB" id="A0A1I0LK25"/>
<dbReference type="PANTHER" id="PTHR35176:SF2">
    <property type="entry name" value="F420H(2)-DEPENDENT REDUCTASE RV1155"/>
    <property type="match status" value="1"/>
</dbReference>
<dbReference type="Pfam" id="PF01243">
    <property type="entry name" value="PNPOx_N"/>
    <property type="match status" value="1"/>
</dbReference>
<dbReference type="InterPro" id="IPR052019">
    <property type="entry name" value="F420H2_bilvrd_red/Heme_oxyg"/>
</dbReference>